<accession>A0A1W1Y2R5</accession>
<evidence type="ECO:0000313" key="2">
    <source>
        <dbReference type="Proteomes" id="UP000192761"/>
    </source>
</evidence>
<dbReference type="EMBL" id="FWXD01000071">
    <property type="protein sequence ID" value="SMC30018.1"/>
    <property type="molecule type" value="Genomic_DNA"/>
</dbReference>
<gene>
    <name evidence="1" type="ORF">SAMN02745857_04366</name>
</gene>
<keyword evidence="2" id="KW-1185">Reference proteome</keyword>
<dbReference type="SUPFAM" id="SSF160424">
    <property type="entry name" value="BH3703-like"/>
    <property type="match status" value="1"/>
</dbReference>
<evidence type="ECO:0000313" key="1">
    <source>
        <dbReference type="EMBL" id="SMC30018.1"/>
    </source>
</evidence>
<proteinExistence type="predicted"/>
<dbReference type="Proteomes" id="UP000192761">
    <property type="component" value="Unassembled WGS sequence"/>
</dbReference>
<organism evidence="1 2">
    <name type="scientific">Andreprevotia lacus DSM 23236</name>
    <dbReference type="NCBI Taxonomy" id="1121001"/>
    <lineage>
        <taxon>Bacteria</taxon>
        <taxon>Pseudomonadati</taxon>
        <taxon>Pseudomonadota</taxon>
        <taxon>Betaproteobacteria</taxon>
        <taxon>Neisseriales</taxon>
        <taxon>Chitinibacteraceae</taxon>
        <taxon>Andreprevotia</taxon>
    </lineage>
</organism>
<dbReference type="STRING" id="1121001.SAMN02745857_04366"/>
<dbReference type="RefSeq" id="WP_084093236.1">
    <property type="nucleotide sequence ID" value="NZ_FWXD01000071.1"/>
</dbReference>
<dbReference type="AlphaFoldDB" id="A0A1W1Y2R5"/>
<reference evidence="1 2" key="1">
    <citation type="submission" date="2017-04" db="EMBL/GenBank/DDBJ databases">
        <authorList>
            <person name="Afonso C.L."/>
            <person name="Miller P.J."/>
            <person name="Scott M.A."/>
            <person name="Spackman E."/>
            <person name="Goraichik I."/>
            <person name="Dimitrov K.M."/>
            <person name="Suarez D.L."/>
            <person name="Swayne D.E."/>
        </authorList>
    </citation>
    <scope>NUCLEOTIDE SEQUENCE [LARGE SCALE GENOMIC DNA]</scope>
    <source>
        <strain evidence="1 2">DSM 23236</strain>
    </source>
</reference>
<protein>
    <submittedName>
        <fullName evidence="1">Uncharacterized protein</fullName>
    </submittedName>
</protein>
<dbReference type="InterPro" id="IPR036170">
    <property type="entry name" value="YezG-like_sf"/>
</dbReference>
<dbReference type="OrthoDB" id="6957847at2"/>
<sequence length="127" mass="14850">MNREAQEIFDFIAKKTFSSLSDFDWKEANAVAKIITRYSEVEGDYKTDVAGKSFSYEVDDDVIASFKTLRDVMAKANDNEAWYTATIHITSDGEFKFSFDYDNFPDFEYKPSDDKIKEELEKYPRKQ</sequence>
<dbReference type="Gene3D" id="3.30.500.20">
    <property type="entry name" value="BH3703-like domains"/>
    <property type="match status" value="1"/>
</dbReference>
<name>A0A1W1Y2R5_9NEIS</name>
<dbReference type="Pfam" id="PF04634">
    <property type="entry name" value="YezG-like"/>
    <property type="match status" value="1"/>
</dbReference>
<dbReference type="InterPro" id="IPR006728">
    <property type="entry name" value="YezG-like"/>
</dbReference>